<evidence type="ECO:0000313" key="1">
    <source>
        <dbReference type="EMBL" id="PCD03355.1"/>
    </source>
</evidence>
<proteinExistence type="predicted"/>
<dbReference type="InterPro" id="IPR021341">
    <property type="entry name" value="DUF2958"/>
</dbReference>
<dbReference type="EMBL" id="NWMW01000001">
    <property type="protein sequence ID" value="PCD03355.1"/>
    <property type="molecule type" value="Genomic_DNA"/>
</dbReference>
<reference evidence="1 2" key="1">
    <citation type="submission" date="2017-09" db="EMBL/GenBank/DDBJ databases">
        <title>Sphingomonas spermidinifaciens 9NM-10, whole genome shotgun sequence.</title>
        <authorList>
            <person name="Feng G."/>
            <person name="Zhu H."/>
        </authorList>
    </citation>
    <scope>NUCLEOTIDE SEQUENCE [LARGE SCALE GENOMIC DNA]</scope>
    <source>
        <strain evidence="1 2">9NM-10</strain>
    </source>
</reference>
<organism evidence="1 2">
    <name type="scientific">Sphingomonas spermidinifaciens</name>
    <dbReference type="NCBI Taxonomy" id="1141889"/>
    <lineage>
        <taxon>Bacteria</taxon>
        <taxon>Pseudomonadati</taxon>
        <taxon>Pseudomonadota</taxon>
        <taxon>Alphaproteobacteria</taxon>
        <taxon>Sphingomonadales</taxon>
        <taxon>Sphingomonadaceae</taxon>
        <taxon>Sphingomonas</taxon>
    </lineage>
</organism>
<evidence type="ECO:0008006" key="3">
    <source>
        <dbReference type="Google" id="ProtNLM"/>
    </source>
</evidence>
<dbReference type="Proteomes" id="UP000218366">
    <property type="component" value="Unassembled WGS sequence"/>
</dbReference>
<evidence type="ECO:0000313" key="2">
    <source>
        <dbReference type="Proteomes" id="UP000218366"/>
    </source>
</evidence>
<dbReference type="AlphaFoldDB" id="A0A2A4B5Y2"/>
<name>A0A2A4B5Y2_9SPHN</name>
<sequence>MILLTPDLRFALRANDITRRAAAQRGQPEPDPVPVVKLFNPLGAATWLATELDEDDDTLFGLADLGFGCPELGYFSLSEIASLRLPFGLGIERDIGFSTTVRLSVWADTARRVGSILQAQAIIWRIESAPVPEIPTDPSQGKGG</sequence>
<dbReference type="Pfam" id="PF11171">
    <property type="entry name" value="DUF2958"/>
    <property type="match status" value="1"/>
</dbReference>
<gene>
    <name evidence="1" type="ORF">COC42_02865</name>
</gene>
<dbReference type="OrthoDB" id="1070337at2"/>
<keyword evidence="2" id="KW-1185">Reference proteome</keyword>
<protein>
    <recommendedName>
        <fullName evidence="3">Single-stranded DNA endonuclease</fullName>
    </recommendedName>
</protein>
<accession>A0A2A4B5Y2</accession>
<comment type="caution">
    <text evidence="1">The sequence shown here is derived from an EMBL/GenBank/DDBJ whole genome shotgun (WGS) entry which is preliminary data.</text>
</comment>
<dbReference type="RefSeq" id="WP_096341754.1">
    <property type="nucleotide sequence ID" value="NZ_NWMW01000001.1"/>
</dbReference>